<comment type="caution">
    <text evidence="1">The sequence shown here is derived from an EMBL/GenBank/DDBJ whole genome shotgun (WGS) entry which is preliminary data.</text>
</comment>
<accession>A0AAW1YIH8</accession>
<name>A0AAW1YIH8_RUBAR</name>
<evidence type="ECO:0000313" key="2">
    <source>
        <dbReference type="Proteomes" id="UP001457282"/>
    </source>
</evidence>
<gene>
    <name evidence="1" type="ORF">M0R45_003966</name>
</gene>
<protein>
    <submittedName>
        <fullName evidence="1">Uncharacterized protein</fullName>
    </submittedName>
</protein>
<dbReference type="AlphaFoldDB" id="A0AAW1YIH8"/>
<dbReference type="Proteomes" id="UP001457282">
    <property type="component" value="Unassembled WGS sequence"/>
</dbReference>
<proteinExistence type="predicted"/>
<sequence>MLSRQYEAENVLQSAGASVAVRGVLFGNFHPLTSRWHSVRRPKLWQVERSSFYNKKEMVNRRFGAYSGMCSSDLTVIATEYTPVFKWLGFRAQGGIEDNVERMSLGDQESETDDDIEEW</sequence>
<dbReference type="EMBL" id="JBEDUW010000001">
    <property type="protein sequence ID" value="KAK9948386.1"/>
    <property type="molecule type" value="Genomic_DNA"/>
</dbReference>
<reference evidence="1 2" key="1">
    <citation type="journal article" date="2023" name="G3 (Bethesda)">
        <title>A chromosome-length genome assembly and annotation of blackberry (Rubus argutus, cv. 'Hillquist').</title>
        <authorList>
            <person name="Bruna T."/>
            <person name="Aryal R."/>
            <person name="Dudchenko O."/>
            <person name="Sargent D.J."/>
            <person name="Mead D."/>
            <person name="Buti M."/>
            <person name="Cavallini A."/>
            <person name="Hytonen T."/>
            <person name="Andres J."/>
            <person name="Pham M."/>
            <person name="Weisz D."/>
            <person name="Mascagni F."/>
            <person name="Usai G."/>
            <person name="Natali L."/>
            <person name="Bassil N."/>
            <person name="Fernandez G.E."/>
            <person name="Lomsadze A."/>
            <person name="Armour M."/>
            <person name="Olukolu B."/>
            <person name="Poorten T."/>
            <person name="Britton C."/>
            <person name="Davik J."/>
            <person name="Ashrafi H."/>
            <person name="Aiden E.L."/>
            <person name="Borodovsky M."/>
            <person name="Worthington M."/>
        </authorList>
    </citation>
    <scope>NUCLEOTIDE SEQUENCE [LARGE SCALE GENOMIC DNA]</scope>
    <source>
        <strain evidence="1">PI 553951</strain>
    </source>
</reference>
<evidence type="ECO:0000313" key="1">
    <source>
        <dbReference type="EMBL" id="KAK9948386.1"/>
    </source>
</evidence>
<keyword evidence="2" id="KW-1185">Reference proteome</keyword>
<organism evidence="1 2">
    <name type="scientific">Rubus argutus</name>
    <name type="common">Southern blackberry</name>
    <dbReference type="NCBI Taxonomy" id="59490"/>
    <lineage>
        <taxon>Eukaryota</taxon>
        <taxon>Viridiplantae</taxon>
        <taxon>Streptophyta</taxon>
        <taxon>Embryophyta</taxon>
        <taxon>Tracheophyta</taxon>
        <taxon>Spermatophyta</taxon>
        <taxon>Magnoliopsida</taxon>
        <taxon>eudicotyledons</taxon>
        <taxon>Gunneridae</taxon>
        <taxon>Pentapetalae</taxon>
        <taxon>rosids</taxon>
        <taxon>fabids</taxon>
        <taxon>Rosales</taxon>
        <taxon>Rosaceae</taxon>
        <taxon>Rosoideae</taxon>
        <taxon>Rosoideae incertae sedis</taxon>
        <taxon>Rubus</taxon>
    </lineage>
</organism>